<feature type="region of interest" description="Disordered" evidence="1">
    <location>
        <begin position="212"/>
        <end position="232"/>
    </location>
</feature>
<proteinExistence type="predicted"/>
<name>A0ABM2Y7Z3_MESAU</name>
<evidence type="ECO:0000259" key="2">
    <source>
        <dbReference type="Pfam" id="PF14977"/>
    </source>
</evidence>
<accession>A0ABM2Y7Z3</accession>
<organism evidence="3 4">
    <name type="scientific">Mesocricetus auratus</name>
    <name type="common">Golden hamster</name>
    <dbReference type="NCBI Taxonomy" id="10036"/>
    <lineage>
        <taxon>Eukaryota</taxon>
        <taxon>Metazoa</taxon>
        <taxon>Chordata</taxon>
        <taxon>Craniata</taxon>
        <taxon>Vertebrata</taxon>
        <taxon>Euteleostomi</taxon>
        <taxon>Mammalia</taxon>
        <taxon>Eutheria</taxon>
        <taxon>Euarchontoglires</taxon>
        <taxon>Glires</taxon>
        <taxon>Rodentia</taxon>
        <taxon>Myomorpha</taxon>
        <taxon>Muroidea</taxon>
        <taxon>Cricetidae</taxon>
        <taxon>Cricetinae</taxon>
        <taxon>Mesocricetus</taxon>
    </lineage>
</organism>
<keyword evidence="3" id="KW-1185">Reference proteome</keyword>
<evidence type="ECO:0000313" key="3">
    <source>
        <dbReference type="Proteomes" id="UP000886700"/>
    </source>
</evidence>
<dbReference type="Pfam" id="PF14977">
    <property type="entry name" value="FAM194"/>
    <property type="match status" value="1"/>
</dbReference>
<feature type="region of interest" description="Disordered" evidence="1">
    <location>
        <begin position="161"/>
        <end position="180"/>
    </location>
</feature>
<protein>
    <submittedName>
        <fullName evidence="4">Uncharacterized protein C3orf20 homolog isoform X1</fullName>
    </submittedName>
</protein>
<dbReference type="Proteomes" id="UP000886700">
    <property type="component" value="Unplaced"/>
</dbReference>
<dbReference type="InterPro" id="IPR029281">
    <property type="entry name" value="FAM194_C"/>
</dbReference>
<dbReference type="RefSeq" id="XP_040610955.1">
    <property type="nucleotide sequence ID" value="XM_040755021.1"/>
</dbReference>
<dbReference type="GeneID" id="121143312"/>
<evidence type="ECO:0000256" key="1">
    <source>
        <dbReference type="SAM" id="MobiDB-lite"/>
    </source>
</evidence>
<reference evidence="4" key="1">
    <citation type="submission" date="2025-08" db="UniProtKB">
        <authorList>
            <consortium name="RefSeq"/>
        </authorList>
    </citation>
    <scope>IDENTIFICATION</scope>
    <source>
        <tissue evidence="4">Liver</tissue>
    </source>
</reference>
<feature type="domain" description="FAM194 C-terminal" evidence="2">
    <location>
        <begin position="343"/>
        <end position="520"/>
    </location>
</feature>
<gene>
    <name evidence="4" type="primary">LOC121143312</name>
</gene>
<dbReference type="PANTHER" id="PTHR23093:SF16">
    <property type="entry name" value="FAM194 C-TERMINAL DOMAIN-CONTAINING PROTEIN"/>
    <property type="match status" value="1"/>
</dbReference>
<evidence type="ECO:0000313" key="4">
    <source>
        <dbReference type="RefSeq" id="XP_040610955.1"/>
    </source>
</evidence>
<sequence length="843" mass="96863">MEGFIDTTSFCSGPIYFFDQLKPKVRKWKRETLEDQFLDPKAKDDVEELVQNLEHLSHKTEQSTEPESTQENMITLHAGEDKSYTLINSEPPRTSKCPPDSKFSKSYLHNTLFEEYKLIASEILCELEKTLKRYAHDGMDFPVGLINLMAYSWQDLTEDSDKNVSPKKMLGPDRNLEGDPRTMTVIDMKECKISPDAKEHPPEENQLVKARKVSRAVRNKPSGKTSLVGRNHGSQDGVPRIIHFSLTSKICFENGWIPCSKWEIQKLKADLSTAVKRLQITIVQIKLEEAKQKRDGFNKQLIMHHYNDPGEEEEMAESPQEPQAFWMELLVGKPQMPGMGEANPEMKKFHYALVDGSSLTYYPSGRLAVCQSYSDLPWGGLYTNIFSDCPDPVVLGTFTPFGCGSISFPHRKVIAMMFNQDGGILINKKGNIIREWMWPSKGKIEDPIEIGVNKYITVTISGRFAISLIYKWHPQSLKLSLAPVKYKPPHLPDKLFPDINPSSRDAKEMLATYKRKCRLLDFMTQSKDASSLADPVDTDPDDPGTDISLMHDLVTSIKLSRIQKKIKHILLHWLNYYRSTLGLESLHVCRLPMFAKKVIRKPEVKFTIPALSRNAEEAHWHKEYLRHRNTFLTMREFFKPSPYHRTSSISQCSRLPLLEKRKDLCLSSQLACPVVLRKTMCGEKGDMCRCSNQVIPEVTDLEYDNLISNQLSHMDQIIVVCVFSAKEEDKTIEEVTDLYQEISKFRNMPCIQSQLDSFRLLKYDVTSASKFTEADCPLLVRRHNLTPGIFLMYIRGKLLFANFIFNGYSTSINDLQKQIVKTRKDYHMGYFLPNDFRIRSCTK</sequence>
<dbReference type="PANTHER" id="PTHR23093">
    <property type="entry name" value="SIMILAR TO CHROMOSOME 3 OPEN READING FRAME 20"/>
    <property type="match status" value="1"/>
</dbReference>